<gene>
    <name evidence="3" type="ORF">M9Y10_039651</name>
</gene>
<dbReference type="Pfam" id="PF00069">
    <property type="entry name" value="Pkinase"/>
    <property type="match status" value="1"/>
</dbReference>
<evidence type="ECO:0000256" key="1">
    <source>
        <dbReference type="ARBA" id="ARBA00038101"/>
    </source>
</evidence>
<dbReference type="SMART" id="SM00220">
    <property type="entry name" value="S_TKc"/>
    <property type="match status" value="1"/>
</dbReference>
<dbReference type="PANTHER" id="PTHR11102:SF160">
    <property type="entry name" value="ERAD-ASSOCIATED E3 UBIQUITIN-PROTEIN LIGASE COMPONENT HRD3"/>
    <property type="match status" value="1"/>
</dbReference>
<keyword evidence="4" id="KW-1185">Reference proteome</keyword>
<reference evidence="3 4" key="1">
    <citation type="submission" date="2024-04" db="EMBL/GenBank/DDBJ databases">
        <title>Tritrichomonas musculus Genome.</title>
        <authorList>
            <person name="Alves-Ferreira E."/>
            <person name="Grigg M."/>
            <person name="Lorenzi H."/>
            <person name="Galac M."/>
        </authorList>
    </citation>
    <scope>NUCLEOTIDE SEQUENCE [LARGE SCALE GENOMIC DNA]</scope>
    <source>
        <strain evidence="3 4">EAF2021</strain>
    </source>
</reference>
<dbReference type="PROSITE" id="PS00108">
    <property type="entry name" value="PROTEIN_KINASE_ST"/>
    <property type="match status" value="1"/>
</dbReference>
<protein>
    <recommendedName>
        <fullName evidence="2">Protein kinase domain-containing protein</fullName>
    </recommendedName>
</protein>
<feature type="domain" description="Protein kinase" evidence="2">
    <location>
        <begin position="193"/>
        <end position="462"/>
    </location>
</feature>
<dbReference type="InterPro" id="IPR008271">
    <property type="entry name" value="Ser/Thr_kinase_AS"/>
</dbReference>
<comment type="similarity">
    <text evidence="1">Belongs to the sel-1 family.</text>
</comment>
<dbReference type="PROSITE" id="PS50011">
    <property type="entry name" value="PROTEIN_KINASE_DOM"/>
    <property type="match status" value="1"/>
</dbReference>
<dbReference type="SUPFAM" id="SSF81901">
    <property type="entry name" value="HCP-like"/>
    <property type="match status" value="4"/>
</dbReference>
<dbReference type="InterPro" id="IPR011009">
    <property type="entry name" value="Kinase-like_dom_sf"/>
</dbReference>
<dbReference type="PANTHER" id="PTHR11102">
    <property type="entry name" value="SEL-1-LIKE PROTEIN"/>
    <property type="match status" value="1"/>
</dbReference>
<dbReference type="Pfam" id="PF08238">
    <property type="entry name" value="Sel1"/>
    <property type="match status" value="17"/>
</dbReference>
<dbReference type="Gene3D" id="1.25.40.10">
    <property type="entry name" value="Tetratricopeptide repeat domain"/>
    <property type="match status" value="5"/>
</dbReference>
<comment type="caution">
    <text evidence="3">The sequence shown here is derived from an EMBL/GenBank/DDBJ whole genome shotgun (WGS) entry which is preliminary data.</text>
</comment>
<dbReference type="InterPro" id="IPR050767">
    <property type="entry name" value="Sel1_AlgK"/>
</dbReference>
<evidence type="ECO:0000259" key="2">
    <source>
        <dbReference type="PROSITE" id="PS50011"/>
    </source>
</evidence>
<dbReference type="InterPro" id="IPR000719">
    <property type="entry name" value="Prot_kinase_dom"/>
</dbReference>
<dbReference type="SMART" id="SM00671">
    <property type="entry name" value="SEL1"/>
    <property type="match status" value="17"/>
</dbReference>
<organism evidence="3 4">
    <name type="scientific">Tritrichomonas musculus</name>
    <dbReference type="NCBI Taxonomy" id="1915356"/>
    <lineage>
        <taxon>Eukaryota</taxon>
        <taxon>Metamonada</taxon>
        <taxon>Parabasalia</taxon>
        <taxon>Tritrichomonadida</taxon>
        <taxon>Tritrichomonadidae</taxon>
        <taxon>Tritrichomonas</taxon>
    </lineage>
</organism>
<dbReference type="SUPFAM" id="SSF56112">
    <property type="entry name" value="Protein kinase-like (PK-like)"/>
    <property type="match status" value="1"/>
</dbReference>
<dbReference type="InterPro" id="IPR011990">
    <property type="entry name" value="TPR-like_helical_dom_sf"/>
</dbReference>
<evidence type="ECO:0000313" key="3">
    <source>
        <dbReference type="EMBL" id="KAK8836316.1"/>
    </source>
</evidence>
<dbReference type="Gene3D" id="1.10.510.10">
    <property type="entry name" value="Transferase(Phosphotransferase) domain 1"/>
    <property type="match status" value="1"/>
</dbReference>
<accession>A0ABR2GRM2</accession>
<evidence type="ECO:0000313" key="4">
    <source>
        <dbReference type="Proteomes" id="UP001470230"/>
    </source>
</evidence>
<sequence>MIEDFFKIFDFLNSTKAEFKNPLLKGVIQNYKILNISDINSLNDLEKQNFIQKLKESKVMVIKQIENYMILGFEKTLIIQEYSEKIDSLLTQIYEINYEISVCFLSNQDNSKGKSNNFEKEIKKLSDYFVQNLLFTSSQNTMKKTWGKIVPCISAYLIKKSYFKLNKNRIKQFILDVKNKTNSIEFDIDENEYVELRDLAWGTFMCTLIYHIKNEELYVIKKQHIIDIDAPRWIDREKANYTKIKHPFIPKYYGQVKNENKNYIVIEYINGKTLDNIKKMQLNINEKLTIIYELMSIILYIHTNKMVYRDLKPSNIIIDENNTLVLIDFDRLIEIDNYEEISLDVGSGEFTDPEICNSKTFTYKNDIYSLKKVIEYILNDGNSSNDLQTIDQQNEYLEYISKIDKEKPISDIYHEFFLKYQQNIQLNNSFIGFIKTSFNSDPFYFGNKYIQCAFDKQFHYYYAINASMNDPRVQFHLGLIYDEGKYISRDINKAIHYYSLAANQNYPQAQNNLGFIYIEGKYISRDINKAIHYYSLAANQNDPKAQFHLGLIYDEGEYISRDINKAIHYYSLAANQNDPKAQFNLGLIYCEGKYISRDINKAIHYYSLAANQNDPKAQFNLGLIYDEGKYISRDINKAIHYYSLAANQNIPQAQNNLGFIYIEGKYISRDINKAIHYYSLAANQNDPQAQNNLGLIYCEGKYISRDINKAIHYYSLAANQNIPQAQFHLGLIYCEGKYISRDINKAIHYYSLAANQNDPKAQFNLGLIYCEGKYISRDINKAIHYYSLAANQNYPQAQNNLGFIYIEGKYISRDINKAIHYYSLAANQNDPQAQFHLGLIYDEGKYISRDINKAIHYYSLAANQNIPQAQFHLGLIYCEGKYISRDINKAIHYYSLAANQNDPKAQFHLGLIYDEGKYISRDINKAIHYYSFAANKNDPQAQFILGILSFEGMFIPKNIKKGIFFIELASKNRLKNAHFCAGYFYHKGDYITRDIRKAIHYYNEGSSFNDQYAKNNLAIIYKNGYGDEIRARTANAIEYLEEAIRQKNDILSMYNLANIYIYDESYENKIDKAIELLFKSFDQFPHSCILLCLALIKKFGFQLEEIEKHVRELNSKKSKADLSSIFRFLDLFQSTDDFTFYYYSYEYYRDKYFLYNHLYEFVSLSEFLKQKRINMNQKNVLDINSVFYEGFGIEI</sequence>
<dbReference type="InterPro" id="IPR006597">
    <property type="entry name" value="Sel1-like"/>
</dbReference>
<name>A0ABR2GRM2_9EUKA</name>
<dbReference type="EMBL" id="JAPFFF010000066">
    <property type="protein sequence ID" value="KAK8836316.1"/>
    <property type="molecule type" value="Genomic_DNA"/>
</dbReference>
<dbReference type="CDD" id="cd00180">
    <property type="entry name" value="PKc"/>
    <property type="match status" value="1"/>
</dbReference>
<dbReference type="Proteomes" id="UP001470230">
    <property type="component" value="Unassembled WGS sequence"/>
</dbReference>
<proteinExistence type="inferred from homology"/>